<dbReference type="Pfam" id="PF14602">
    <property type="entry name" value="Hexapep_2"/>
    <property type="match status" value="1"/>
</dbReference>
<comment type="caution">
    <text evidence="3">The sequence shown here is derived from an EMBL/GenBank/DDBJ whole genome shotgun (WGS) entry which is preliminary data.</text>
</comment>
<accession>A0A538U3A3</accession>
<dbReference type="SUPFAM" id="SSF51161">
    <property type="entry name" value="Trimeric LpxA-like enzymes"/>
    <property type="match status" value="1"/>
</dbReference>
<dbReference type="InterPro" id="IPR011004">
    <property type="entry name" value="Trimer_LpxA-like_sf"/>
</dbReference>
<dbReference type="InterPro" id="IPR050179">
    <property type="entry name" value="Trans_hexapeptide_repeat"/>
</dbReference>
<proteinExistence type="predicted"/>
<reference evidence="3 4" key="1">
    <citation type="journal article" date="2019" name="Nat. Microbiol.">
        <title>Mediterranean grassland soil C-N compound turnover is dependent on rainfall and depth, and is mediated by genomically divergent microorganisms.</title>
        <authorList>
            <person name="Diamond S."/>
            <person name="Andeer P.F."/>
            <person name="Li Z."/>
            <person name="Crits-Christoph A."/>
            <person name="Burstein D."/>
            <person name="Anantharaman K."/>
            <person name="Lane K.R."/>
            <person name="Thomas B.C."/>
            <person name="Pan C."/>
            <person name="Northen T.R."/>
            <person name="Banfield J.F."/>
        </authorList>
    </citation>
    <scope>NUCLEOTIDE SEQUENCE [LARGE SCALE GENOMIC DNA]</scope>
    <source>
        <strain evidence="3">WS_10</strain>
    </source>
</reference>
<organism evidence="3 4">
    <name type="scientific">Eiseniibacteriota bacterium</name>
    <dbReference type="NCBI Taxonomy" id="2212470"/>
    <lineage>
        <taxon>Bacteria</taxon>
        <taxon>Candidatus Eiseniibacteriota</taxon>
    </lineage>
</organism>
<evidence type="ECO:0000313" key="4">
    <source>
        <dbReference type="Proteomes" id="UP000319836"/>
    </source>
</evidence>
<dbReference type="EMBL" id="VBPA01000210">
    <property type="protein sequence ID" value="TMQ70384.1"/>
    <property type="molecule type" value="Genomic_DNA"/>
</dbReference>
<keyword evidence="1 3" id="KW-0808">Transferase</keyword>
<dbReference type="InterPro" id="IPR001451">
    <property type="entry name" value="Hexapep"/>
</dbReference>
<name>A0A538U3A3_UNCEI</name>
<dbReference type="Gene3D" id="2.160.10.10">
    <property type="entry name" value="Hexapeptide repeat proteins"/>
    <property type="match status" value="2"/>
</dbReference>
<dbReference type="PROSITE" id="PS00101">
    <property type="entry name" value="HEXAPEP_TRANSFERASES"/>
    <property type="match status" value="1"/>
</dbReference>
<evidence type="ECO:0000256" key="1">
    <source>
        <dbReference type="ARBA" id="ARBA00022679"/>
    </source>
</evidence>
<evidence type="ECO:0000313" key="3">
    <source>
        <dbReference type="EMBL" id="TMQ70384.1"/>
    </source>
</evidence>
<dbReference type="PANTHER" id="PTHR43300:SF4">
    <property type="entry name" value="ACYL-[ACYL-CARRIER-PROTEIN]--UDP-N-ACETYLGLUCOSAMINE O-ACYLTRANSFERASE"/>
    <property type="match status" value="1"/>
</dbReference>
<gene>
    <name evidence="3" type="ORF">E6K80_08670</name>
</gene>
<dbReference type="AlphaFoldDB" id="A0A538U3A3"/>
<dbReference type="Proteomes" id="UP000319836">
    <property type="component" value="Unassembled WGS sequence"/>
</dbReference>
<dbReference type="PANTHER" id="PTHR43300">
    <property type="entry name" value="ACETYLTRANSFERASE"/>
    <property type="match status" value="1"/>
</dbReference>
<sequence length="258" mass="27164">MSATQPTTSVVHPSAMLGADVQLGEGCVIGAETRLGAGSRIGHHVVIHDGTVVGDHVRIDDHATRGKRPMRAANSATTQEQDLAALTIGDASIVGTGVVLYRGASIGERVLMADLCTVRENVTIGRGTIVGRGVTIENVCAIGRYCKLESECYITAYSTLEDRVFVAPGVITSNDNYVGRTAERFKHFKGVTIRRGGRVGAGAVLLPGVTIGADGLVAAGSVVTRDVPPRMVVMGRPAKPWREVPVEQLLDNQGWVDG</sequence>
<evidence type="ECO:0000256" key="2">
    <source>
        <dbReference type="ARBA" id="ARBA00022737"/>
    </source>
</evidence>
<dbReference type="GO" id="GO:0016740">
    <property type="term" value="F:transferase activity"/>
    <property type="evidence" value="ECO:0007669"/>
    <property type="project" value="UniProtKB-KW"/>
</dbReference>
<dbReference type="CDD" id="cd03358">
    <property type="entry name" value="LbH_WxcM_N_like"/>
    <property type="match status" value="1"/>
</dbReference>
<keyword evidence="2" id="KW-0677">Repeat</keyword>
<protein>
    <submittedName>
        <fullName evidence="3">N-acetyltransferase</fullName>
    </submittedName>
</protein>
<dbReference type="InterPro" id="IPR018357">
    <property type="entry name" value="Hexapep_transf_CS"/>
</dbReference>